<dbReference type="InterPro" id="IPR045885">
    <property type="entry name" value="GalNAc-T"/>
</dbReference>
<evidence type="ECO:0000256" key="15">
    <source>
        <dbReference type="ARBA" id="ARBA00023157"/>
    </source>
</evidence>
<dbReference type="GO" id="GO:0000139">
    <property type="term" value="C:Golgi membrane"/>
    <property type="evidence" value="ECO:0007669"/>
    <property type="project" value="UniProtKB-SubCell"/>
</dbReference>
<feature type="domain" description="Ricin B lectin" evidence="20">
    <location>
        <begin position="468"/>
        <end position="597"/>
    </location>
</feature>
<keyword evidence="16" id="KW-0325">Glycoprotein</keyword>
<dbReference type="Pfam" id="PF00535">
    <property type="entry name" value="Glycos_transf_2"/>
    <property type="match status" value="2"/>
</dbReference>
<reference evidence="21 22" key="1">
    <citation type="journal article" date="2024" name="Genome Biol. Evol.">
        <title>Chromosome-level genome assembly of the viviparous eelpout Zoarces viviparus.</title>
        <authorList>
            <person name="Fuhrmann N."/>
            <person name="Brasseur M.V."/>
            <person name="Bakowski C.E."/>
            <person name="Podsiadlowski L."/>
            <person name="Prost S."/>
            <person name="Krehenwinkel H."/>
            <person name="Mayer C."/>
        </authorList>
    </citation>
    <scope>NUCLEOTIDE SEQUENCE [LARGE SCALE GENOMIC DNA]</scope>
    <source>
        <strain evidence="21">NO-MEL_2022_Ind0_liver</strain>
    </source>
</reference>
<comment type="subcellular location">
    <subcellularLocation>
        <location evidence="2">Golgi apparatus membrane</location>
        <topology evidence="2">Single-pass type II membrane protein</topology>
    </subcellularLocation>
</comment>
<organism evidence="21 22">
    <name type="scientific">Zoarces viviparus</name>
    <name type="common">Viviparous eelpout</name>
    <name type="synonym">Blennius viviparus</name>
    <dbReference type="NCBI Taxonomy" id="48416"/>
    <lineage>
        <taxon>Eukaryota</taxon>
        <taxon>Metazoa</taxon>
        <taxon>Chordata</taxon>
        <taxon>Craniata</taxon>
        <taxon>Vertebrata</taxon>
        <taxon>Euteleostomi</taxon>
        <taxon>Actinopterygii</taxon>
        <taxon>Neopterygii</taxon>
        <taxon>Teleostei</taxon>
        <taxon>Neoteleostei</taxon>
        <taxon>Acanthomorphata</taxon>
        <taxon>Eupercaria</taxon>
        <taxon>Perciformes</taxon>
        <taxon>Cottioidei</taxon>
        <taxon>Zoarcales</taxon>
        <taxon>Zoarcidae</taxon>
        <taxon>Zoarcinae</taxon>
        <taxon>Zoarces</taxon>
    </lineage>
</organism>
<keyword evidence="10" id="KW-0430">Lectin</keyword>
<evidence type="ECO:0000256" key="7">
    <source>
        <dbReference type="ARBA" id="ARBA00022679"/>
    </source>
</evidence>
<evidence type="ECO:0000256" key="5">
    <source>
        <dbReference type="ARBA" id="ARBA00012644"/>
    </source>
</evidence>
<dbReference type="InterPro" id="IPR000772">
    <property type="entry name" value="Ricin_B_lectin"/>
</dbReference>
<evidence type="ECO:0000256" key="19">
    <source>
        <dbReference type="SAM" id="Phobius"/>
    </source>
</evidence>
<keyword evidence="17" id="KW-0464">Manganese</keyword>
<evidence type="ECO:0000256" key="8">
    <source>
        <dbReference type="ARBA" id="ARBA00022692"/>
    </source>
</evidence>
<dbReference type="InterPro" id="IPR029044">
    <property type="entry name" value="Nucleotide-diphossugar_trans"/>
</dbReference>
<evidence type="ECO:0000256" key="14">
    <source>
        <dbReference type="ARBA" id="ARBA00023136"/>
    </source>
</evidence>
<feature type="domain" description="Ricin B lectin" evidence="20">
    <location>
        <begin position="1041"/>
        <end position="1164"/>
    </location>
</feature>
<evidence type="ECO:0000256" key="3">
    <source>
        <dbReference type="ARBA" id="ARBA00004922"/>
    </source>
</evidence>
<dbReference type="SMART" id="SM00458">
    <property type="entry name" value="RICIN"/>
    <property type="match status" value="2"/>
</dbReference>
<evidence type="ECO:0000256" key="13">
    <source>
        <dbReference type="ARBA" id="ARBA00023034"/>
    </source>
</evidence>
<evidence type="ECO:0000256" key="2">
    <source>
        <dbReference type="ARBA" id="ARBA00004323"/>
    </source>
</evidence>
<keyword evidence="7" id="KW-0808">Transferase</keyword>
<dbReference type="GO" id="GO:0046872">
    <property type="term" value="F:metal ion binding"/>
    <property type="evidence" value="ECO:0007669"/>
    <property type="project" value="UniProtKB-KW"/>
</dbReference>
<comment type="caution">
    <text evidence="21">The sequence shown here is derived from an EMBL/GenBank/DDBJ whole genome shotgun (WGS) entry which is preliminary data.</text>
</comment>
<keyword evidence="13" id="KW-0333">Golgi apparatus</keyword>
<dbReference type="GO" id="GO:0030246">
    <property type="term" value="F:carbohydrate binding"/>
    <property type="evidence" value="ECO:0007669"/>
    <property type="project" value="UniProtKB-KW"/>
</dbReference>
<dbReference type="AlphaFoldDB" id="A0AAW1E3P1"/>
<evidence type="ECO:0000256" key="4">
    <source>
        <dbReference type="ARBA" id="ARBA00005680"/>
    </source>
</evidence>
<dbReference type="InterPro" id="IPR035992">
    <property type="entry name" value="Ricin_B-like_lectins"/>
</dbReference>
<keyword evidence="8 19" id="KW-0812">Transmembrane</keyword>
<evidence type="ECO:0000256" key="9">
    <source>
        <dbReference type="ARBA" id="ARBA00022723"/>
    </source>
</evidence>
<dbReference type="GO" id="GO:0006493">
    <property type="term" value="P:protein O-linked glycosylation"/>
    <property type="evidence" value="ECO:0007669"/>
    <property type="project" value="TreeGrafter"/>
</dbReference>
<proteinExistence type="inferred from homology"/>
<accession>A0AAW1E3P1</accession>
<feature type="transmembrane region" description="Helical" evidence="19">
    <location>
        <begin position="7"/>
        <end position="26"/>
    </location>
</feature>
<comment type="pathway">
    <text evidence="3">Protein modification; protein glycosylation.</text>
</comment>
<evidence type="ECO:0000256" key="18">
    <source>
        <dbReference type="SAM" id="MobiDB-lite"/>
    </source>
</evidence>
<protein>
    <recommendedName>
        <fullName evidence="5">polypeptide N-acetylgalactosaminyltransferase</fullName>
        <ecNumber evidence="5">2.4.1.41</ecNumber>
    </recommendedName>
</protein>
<dbReference type="Proteomes" id="UP001488805">
    <property type="component" value="Unassembled WGS sequence"/>
</dbReference>
<keyword evidence="14 19" id="KW-0472">Membrane</keyword>
<dbReference type="SUPFAM" id="SSF50370">
    <property type="entry name" value="Ricin B-like lectins"/>
    <property type="match status" value="2"/>
</dbReference>
<dbReference type="GO" id="GO:0004653">
    <property type="term" value="F:polypeptide N-acetylgalactosaminyltransferase activity"/>
    <property type="evidence" value="ECO:0007669"/>
    <property type="project" value="UniProtKB-EC"/>
</dbReference>
<evidence type="ECO:0000256" key="12">
    <source>
        <dbReference type="ARBA" id="ARBA00022989"/>
    </source>
</evidence>
<dbReference type="PROSITE" id="PS50231">
    <property type="entry name" value="RICIN_B_LECTIN"/>
    <property type="match status" value="2"/>
</dbReference>
<evidence type="ECO:0000256" key="11">
    <source>
        <dbReference type="ARBA" id="ARBA00022968"/>
    </source>
</evidence>
<dbReference type="PANTHER" id="PTHR11675:SF50">
    <property type="entry name" value="POLYPEPTIDE N-ACETYLGALACTOSAMINYLTRANSFERASE 8-RELATED"/>
    <property type="match status" value="1"/>
</dbReference>
<keyword evidence="15" id="KW-1015">Disulfide bond</keyword>
<gene>
    <name evidence="21" type="ORF">VZT92_024908</name>
</gene>
<keyword evidence="6" id="KW-0328">Glycosyltransferase</keyword>
<dbReference type="PANTHER" id="PTHR11675">
    <property type="entry name" value="N-ACETYLGALACTOSAMINYLTRANSFERASE"/>
    <property type="match status" value="1"/>
</dbReference>
<dbReference type="SUPFAM" id="SSF53448">
    <property type="entry name" value="Nucleotide-diphospho-sugar transferases"/>
    <property type="match status" value="2"/>
</dbReference>
<comment type="similarity">
    <text evidence="4">Belongs to the glycosyltransferase 2 family. GalNAc-T subfamily.</text>
</comment>
<evidence type="ECO:0000256" key="6">
    <source>
        <dbReference type="ARBA" id="ARBA00022676"/>
    </source>
</evidence>
<dbReference type="EMBL" id="JBCEZU010000575">
    <property type="protein sequence ID" value="KAK9517010.1"/>
    <property type="molecule type" value="Genomic_DNA"/>
</dbReference>
<evidence type="ECO:0000256" key="1">
    <source>
        <dbReference type="ARBA" id="ARBA00001936"/>
    </source>
</evidence>
<name>A0AAW1E3P1_ZOAVI</name>
<keyword evidence="22" id="KW-1185">Reference proteome</keyword>
<evidence type="ECO:0000256" key="10">
    <source>
        <dbReference type="ARBA" id="ARBA00022734"/>
    </source>
</evidence>
<feature type="compositionally biased region" description="Basic and acidic residues" evidence="18">
    <location>
        <begin position="645"/>
        <end position="657"/>
    </location>
</feature>
<evidence type="ECO:0000313" key="22">
    <source>
        <dbReference type="Proteomes" id="UP001488805"/>
    </source>
</evidence>
<dbReference type="EC" id="2.4.1.41" evidence="5"/>
<dbReference type="InterPro" id="IPR001173">
    <property type="entry name" value="Glyco_trans_2-like"/>
</dbReference>
<evidence type="ECO:0000256" key="17">
    <source>
        <dbReference type="ARBA" id="ARBA00023211"/>
    </source>
</evidence>
<comment type="cofactor">
    <cofactor evidence="1">
        <name>Mn(2+)</name>
        <dbReference type="ChEBI" id="CHEBI:29035"/>
    </cofactor>
</comment>
<keyword evidence="12 19" id="KW-1133">Transmembrane helix</keyword>
<evidence type="ECO:0000256" key="16">
    <source>
        <dbReference type="ARBA" id="ARBA00023180"/>
    </source>
</evidence>
<feature type="region of interest" description="Disordered" evidence="18">
    <location>
        <begin position="623"/>
        <end position="657"/>
    </location>
</feature>
<keyword evidence="9" id="KW-0479">Metal-binding</keyword>
<dbReference type="FunFam" id="2.80.10.50:FF:000017">
    <property type="entry name" value="Polypeptide N-acetylgalactosaminyltransferase"/>
    <property type="match status" value="2"/>
</dbReference>
<keyword evidence="11" id="KW-0735">Signal-anchor</keyword>
<dbReference type="Pfam" id="PF00652">
    <property type="entry name" value="Ricin_B_lectin"/>
    <property type="match status" value="2"/>
</dbReference>
<dbReference type="FunFam" id="3.90.550.10:FF:000012">
    <property type="entry name" value="Polypeptide N-acetylgalactosaminyltransferase"/>
    <property type="match status" value="2"/>
</dbReference>
<dbReference type="CDD" id="cd02510">
    <property type="entry name" value="pp-GalNAc-T"/>
    <property type="match status" value="1"/>
</dbReference>
<evidence type="ECO:0000259" key="20">
    <source>
        <dbReference type="SMART" id="SM00458"/>
    </source>
</evidence>
<evidence type="ECO:0000313" key="21">
    <source>
        <dbReference type="EMBL" id="KAK9517010.1"/>
    </source>
</evidence>
<dbReference type="Gene3D" id="2.80.10.50">
    <property type="match status" value="2"/>
</dbReference>
<sequence>MKTYMRKAGIIGAFLLLIYFIIYMIATWRTGKSFPEGGSDQQVVRRKLDRIEKTLNKLTKLIEVSGLKNSTNEVLLNVDQVKEKIVMPKLYPKSILFAHWGDDLSEEEQKEAEGLFQIYGYNAFLSNQLPIDRKLSDTRDKRCLMKNYPRDLPTIGVVLVYVNEALSVIKRAVRSIITHTPKHLLREIVLVDDYSTYNDLGKPLQDYIDEIHKERPGLIKKVWHQQQMGLSQSRISGWEHATADVVAILDAHIETTEGWAEPLLDRIKADRTVVVSPVFDKVYFDDLHVERYYPSSHGFDWALWCMYESFKPEWLKTGDESQPGKSPSVMGIFAADRLFLGEIGGLDGGMTVYGGENVELGIRVWLCGGSVEVVPCSRVAHIERAHKPYARDLNPSMRRNALRVADIWFDEYKRNVLVAWNLPFKNHGIDTGDVSERRKLREKLKCKPFKWYLDNVYPSLDTWDNLLGYGVLQNALLRSHCVDQGVVPGNIPILYGCHSQQTQHCFYNTDGEIIIGGIKSHKYNSNRCLVDPGSGSTPTLQDCQLAKLKQLHMHWDFKQGQSIRNNATKRCLEIAQGESSYYEVIIQQCSGQSWTIEHLITINALQAFEEKQKTIQKMLEENRGREAAEVEQPSVKKQPQQPEAKIQDQPKAPKEKKTNKLFPDSVLFKTWGENLSEDDQREAQGLYEKYGYNVFLSDRLPLDRALPDTRDKRCLKKSYPKDLPSLGVVLIYLNEALSVIKRAMRSIIDRTSKNLLKEIILVDDNSSNDDLKGDLDAYVKMIEQQNPSLRITRVRHNEQRGLSYARVSGWKAATADVVAILDAHIEVHELWAEPLLTQIKGDRTVVTSPVFDKVHFDDLRVAEYLPAAHAFDWALWCMYEGFSDDYYKLGDGSLPGKSPSVMGILVADRKYLGEIGVLDEGMKVYGGENVELGIRVWTCGGSIEVVPCSKIAHIERAHKPYMPDLSQAMRRNALRVAEIWMDEYKHNVNLAWNIPFENHGIDIGDISERKKLRETLKCKPFKWYLENVYPKLDPLDNLVAYGGLKNLDADMCLDQGPVPGQTPIAYGCYYYAPQVTYYRSSGELYIGGIKSHRYNDNRCLTEIGKNDAEPGLYNCKEAVQKGMGIYWNFTQGKEMRNRETKRCLEIKSGKLVIQECSGQRWEIQHIIKPF</sequence>
<dbReference type="Gene3D" id="3.90.550.10">
    <property type="entry name" value="Spore Coat Polysaccharide Biosynthesis Protein SpsA, Chain A"/>
    <property type="match status" value="2"/>
</dbReference>